<dbReference type="InterPro" id="IPR002035">
    <property type="entry name" value="VWF_A"/>
</dbReference>
<gene>
    <name evidence="3" type="ORF">XNOV1_A037838</name>
</gene>
<dbReference type="InterPro" id="IPR003613">
    <property type="entry name" value="Ubox_domain"/>
</dbReference>
<proteinExistence type="predicted"/>
<dbReference type="InterPro" id="IPR000608">
    <property type="entry name" value="UBC"/>
</dbReference>
<dbReference type="SMART" id="SM00212">
    <property type="entry name" value="UBCc"/>
    <property type="match status" value="1"/>
</dbReference>
<protein>
    <submittedName>
        <fullName evidence="3">Uncharacterized protein LOC123972839</fullName>
    </submittedName>
</protein>
<dbReference type="SMART" id="SM00327">
    <property type="entry name" value="VWA"/>
    <property type="match status" value="1"/>
</dbReference>
<dbReference type="SMART" id="SM00504">
    <property type="entry name" value="Ubox"/>
    <property type="match status" value="1"/>
</dbReference>
<dbReference type="Gene3D" id="3.30.40.10">
    <property type="entry name" value="Zinc/RING finger domain, C3HC4 (zinc finger)"/>
    <property type="match status" value="1"/>
</dbReference>
<reference evidence="3" key="1">
    <citation type="submission" date="2023-08" db="EMBL/GenBank/DDBJ databases">
        <authorList>
            <person name="Alioto T."/>
            <person name="Alioto T."/>
            <person name="Gomez Garrido J."/>
        </authorList>
    </citation>
    <scope>NUCLEOTIDE SEQUENCE</scope>
</reference>
<dbReference type="GO" id="GO:0016567">
    <property type="term" value="P:protein ubiquitination"/>
    <property type="evidence" value="ECO:0007669"/>
    <property type="project" value="InterPro"/>
</dbReference>
<feature type="domain" description="UBC core" evidence="1">
    <location>
        <begin position="848"/>
        <end position="994"/>
    </location>
</feature>
<dbReference type="PROSITE" id="PS50234">
    <property type="entry name" value="VWFA"/>
    <property type="match status" value="1"/>
</dbReference>
<dbReference type="Pfam" id="PF13519">
    <property type="entry name" value="VWA_2"/>
    <property type="match status" value="1"/>
</dbReference>
<dbReference type="InterPro" id="IPR016135">
    <property type="entry name" value="UBQ-conjugating_enzyme/RWD"/>
</dbReference>
<evidence type="ECO:0000313" key="4">
    <source>
        <dbReference type="Proteomes" id="UP001178508"/>
    </source>
</evidence>
<dbReference type="PROSITE" id="PS50127">
    <property type="entry name" value="UBC_2"/>
    <property type="match status" value="1"/>
</dbReference>
<dbReference type="SUPFAM" id="SSF53300">
    <property type="entry name" value="vWA-like"/>
    <property type="match status" value="1"/>
</dbReference>
<dbReference type="Pfam" id="PF00179">
    <property type="entry name" value="UQ_con"/>
    <property type="match status" value="1"/>
</dbReference>
<feature type="domain" description="VWFA" evidence="2">
    <location>
        <begin position="600"/>
        <end position="792"/>
    </location>
</feature>
<dbReference type="Gene3D" id="3.40.50.410">
    <property type="entry name" value="von Willebrand factor, type A domain"/>
    <property type="match status" value="1"/>
</dbReference>
<dbReference type="InterPro" id="IPR036465">
    <property type="entry name" value="vWFA_dom_sf"/>
</dbReference>
<dbReference type="CDD" id="cd00198">
    <property type="entry name" value="vWFA"/>
    <property type="match status" value="1"/>
</dbReference>
<accession>A0AAV1GI08</accession>
<dbReference type="CDD" id="cd16453">
    <property type="entry name" value="RING-Ubox"/>
    <property type="match status" value="1"/>
</dbReference>
<sequence>MESLANTAFVLTMEKIFTILEKFRLETYYNQFFYLGVKDERDFLDSVTDDNLKNMGFSHVEKNRFEAMKNYIQRLRAPGRQVQTVAPVQKSLEPFCLKYTYPKCPQLKQIKDMDPVQNTVEDLMLRIGHLESIGNTRGVCLYTIDGMPLSDDPFFNTWSLKDRHIQNGNVIYAIFTPKENLKQAPQVLKREVGETNGDDVVRCHIMLRGDFEVFVNLASDTITSLRLKLANESGIPAHVLYYKGEHGSGDTLQSCGISERSTVFFSLSTFCDETPHDETFFINDVVPSVQQTQKGISVFLSSLCVIKHHCTNEQLKKMISYIRKLTGCNPLAQSLHQLLSRNETLTRNQKVAVVEGLYMLFRELLPQRGGGQRGEKLIEDLDVFENSLYCWAHLTSEAEKLTPSHENYALITLKSENGSRFCEPVKVPGVPGAFERADVIQKIKDGEKIPNCSVEVLHETSLQRANDIEKILLSLPPFIKTYALWIDHDNMTGSQNFQVNIDKTFGSMVEELKSPSYQWLNVTPPLHLKDLGHCVNCLVLLSEDNLGVCFSKEKGSPDMINVLDCLAGKDITVDINVLEARTGDHRDDRTFVTTRTPTEAVLVLIDTSSSMEEECYRSAEIKKIDAVKELFDNFATRTMAYDFHHVIGLVKFDSMVKTLHTFTENLEKFKEHIRNIEASGCTLLYDALRRGASELEKVKARFPDCRLHIMCLTDGNDSGSSIEPAAVTAKLLKSDIVVDSILLGDVENNMLHGISNATGGCCFKPQTTKEGLKLFEMETVLSLEQRKLKTKLDPSSITERTLLSIFSTHEYDECPETLMPDQINSKVTVTESALKKKIQESKTMWFMETDKRILEELKSLHCDPHPFIKVFPSESDFTFWKILMQGPPDTPYERGVFELYCQFGPDYPVKPPLVRFVTPLYHCNVNSVGRICHNIFDRNYNAHITMREILEAVYGLLIIPEPEDPLDSILAEEFMTSRELYEREAKKHTEETAGNSMDDMEKTMVDLVVQFIPQHLICPLTKKMFVDPVKTVYGTVYERRAIEEHLKQHQYEPLAGPPHELEMSDITADHDMKKMVIDYRSCQIKSM</sequence>
<evidence type="ECO:0000259" key="1">
    <source>
        <dbReference type="PROSITE" id="PS50127"/>
    </source>
</evidence>
<organism evidence="3 4">
    <name type="scientific">Xyrichtys novacula</name>
    <name type="common">Pearly razorfish</name>
    <name type="synonym">Hemipteronotus novacula</name>
    <dbReference type="NCBI Taxonomy" id="13765"/>
    <lineage>
        <taxon>Eukaryota</taxon>
        <taxon>Metazoa</taxon>
        <taxon>Chordata</taxon>
        <taxon>Craniata</taxon>
        <taxon>Vertebrata</taxon>
        <taxon>Euteleostomi</taxon>
        <taxon>Actinopterygii</taxon>
        <taxon>Neopterygii</taxon>
        <taxon>Teleostei</taxon>
        <taxon>Neoteleostei</taxon>
        <taxon>Acanthomorphata</taxon>
        <taxon>Eupercaria</taxon>
        <taxon>Labriformes</taxon>
        <taxon>Labridae</taxon>
        <taxon>Xyrichtys</taxon>
    </lineage>
</organism>
<keyword evidence="4" id="KW-1185">Reference proteome</keyword>
<dbReference type="Proteomes" id="UP001178508">
    <property type="component" value="Chromosome 14"/>
</dbReference>
<dbReference type="Gene3D" id="3.10.110.10">
    <property type="entry name" value="Ubiquitin Conjugating Enzyme"/>
    <property type="match status" value="1"/>
</dbReference>
<dbReference type="InterPro" id="IPR013083">
    <property type="entry name" value="Znf_RING/FYVE/PHD"/>
</dbReference>
<dbReference type="AlphaFoldDB" id="A0AAV1GI08"/>
<dbReference type="GO" id="GO:0004842">
    <property type="term" value="F:ubiquitin-protein transferase activity"/>
    <property type="evidence" value="ECO:0007669"/>
    <property type="project" value="InterPro"/>
</dbReference>
<dbReference type="EMBL" id="OY660877">
    <property type="protein sequence ID" value="CAJ1072791.1"/>
    <property type="molecule type" value="Genomic_DNA"/>
</dbReference>
<evidence type="ECO:0000313" key="3">
    <source>
        <dbReference type="EMBL" id="CAJ1072791.1"/>
    </source>
</evidence>
<dbReference type="Pfam" id="PF04564">
    <property type="entry name" value="U-box"/>
    <property type="match status" value="1"/>
</dbReference>
<evidence type="ECO:0000259" key="2">
    <source>
        <dbReference type="PROSITE" id="PS50234"/>
    </source>
</evidence>
<dbReference type="SUPFAM" id="SSF57850">
    <property type="entry name" value="RING/U-box"/>
    <property type="match status" value="1"/>
</dbReference>
<name>A0AAV1GI08_XYRNO</name>
<dbReference type="SUPFAM" id="SSF54495">
    <property type="entry name" value="UBC-like"/>
    <property type="match status" value="1"/>
</dbReference>
<dbReference type="CDD" id="cd23833">
    <property type="entry name" value="UBCc_ApmR795-like"/>
    <property type="match status" value="1"/>
</dbReference>
<dbReference type="PANTHER" id="PTHR24068">
    <property type="entry name" value="UBIQUITIN-CONJUGATING ENZYME E2"/>
    <property type="match status" value="1"/>
</dbReference>